<keyword evidence="9" id="KW-0132">Cell division</keyword>
<keyword evidence="11" id="KW-0493">Microtubule</keyword>
<accession>A0A6A6ZH85</accession>
<dbReference type="Pfam" id="PF00441">
    <property type="entry name" value="Acyl-CoA_dh_1"/>
    <property type="match status" value="1"/>
</dbReference>
<keyword evidence="19" id="KW-0131">Cell cycle</keyword>
<evidence type="ECO:0000256" key="18">
    <source>
        <dbReference type="ARBA" id="ARBA00023242"/>
    </source>
</evidence>
<evidence type="ECO:0000256" key="11">
    <source>
        <dbReference type="ARBA" id="ARBA00022701"/>
    </source>
</evidence>
<evidence type="ECO:0000256" key="4">
    <source>
        <dbReference type="ARBA" id="ARBA00004629"/>
    </source>
</evidence>
<dbReference type="GO" id="GO:0033539">
    <property type="term" value="P:fatty acid beta-oxidation using acyl-CoA dehydrogenase"/>
    <property type="evidence" value="ECO:0007669"/>
    <property type="project" value="TreeGrafter"/>
</dbReference>
<dbReference type="InterPro" id="IPR009075">
    <property type="entry name" value="AcylCo_DH/oxidase_C"/>
</dbReference>
<evidence type="ECO:0000256" key="12">
    <source>
        <dbReference type="ARBA" id="ARBA00022776"/>
    </source>
</evidence>
<evidence type="ECO:0000256" key="6">
    <source>
        <dbReference type="ARBA" id="ARBA00009347"/>
    </source>
</evidence>
<dbReference type="Proteomes" id="UP000799424">
    <property type="component" value="Unassembled WGS sequence"/>
</dbReference>
<evidence type="ECO:0000256" key="1">
    <source>
        <dbReference type="ARBA" id="ARBA00001974"/>
    </source>
</evidence>
<dbReference type="AlphaFoldDB" id="A0A6A6ZH85"/>
<keyword evidence="8" id="KW-0963">Cytoplasm</keyword>
<evidence type="ECO:0000256" key="19">
    <source>
        <dbReference type="ARBA" id="ARBA00023306"/>
    </source>
</evidence>
<evidence type="ECO:0000256" key="22">
    <source>
        <dbReference type="ARBA" id="ARBA00044346"/>
    </source>
</evidence>
<dbReference type="Gene3D" id="1.20.140.10">
    <property type="entry name" value="Butyryl-CoA Dehydrogenase, subunit A, domain 3"/>
    <property type="match status" value="1"/>
</dbReference>
<keyword evidence="12" id="KW-0498">Mitosis</keyword>
<comment type="similarity">
    <text evidence="6">Belongs to the acyl-CoA dehydrogenase family.</text>
</comment>
<keyword evidence="20" id="KW-0137">Centromere</keyword>
<keyword evidence="27" id="KW-1185">Reference proteome</keyword>
<dbReference type="InterPro" id="IPR037069">
    <property type="entry name" value="AcylCoA_DH/ox_N_sf"/>
</dbReference>
<keyword evidence="13" id="KW-0274">FAD</keyword>
<dbReference type="SUPFAM" id="SSF56645">
    <property type="entry name" value="Acyl-CoA dehydrogenase NM domain-like"/>
    <property type="match status" value="1"/>
</dbReference>
<comment type="cofactor">
    <cofactor evidence="1">
        <name>FAD</name>
        <dbReference type="ChEBI" id="CHEBI:57692"/>
    </cofactor>
</comment>
<keyword evidence="7" id="KW-0158">Chromosome</keyword>
<proteinExistence type="inferred from homology"/>
<evidence type="ECO:0000256" key="2">
    <source>
        <dbReference type="ARBA" id="ARBA00004123"/>
    </source>
</evidence>
<evidence type="ECO:0000256" key="21">
    <source>
        <dbReference type="ARBA" id="ARBA00044112"/>
    </source>
</evidence>
<dbReference type="GO" id="GO:0051301">
    <property type="term" value="P:cell division"/>
    <property type="evidence" value="ECO:0007669"/>
    <property type="project" value="UniProtKB-KW"/>
</dbReference>
<dbReference type="InterPro" id="IPR009100">
    <property type="entry name" value="AcylCoA_DH/oxidase_NM_dom_sf"/>
</dbReference>
<dbReference type="SUPFAM" id="SSF47203">
    <property type="entry name" value="Acyl-CoA dehydrogenase C-terminal domain-like"/>
    <property type="match status" value="1"/>
</dbReference>
<protein>
    <recommendedName>
        <fullName evidence="21">DASH complex subunit SPC34</fullName>
    </recommendedName>
    <alternativeName>
        <fullName evidence="22">Outer kinetochore protein SPC34</fullName>
    </alternativeName>
</protein>
<evidence type="ECO:0000256" key="3">
    <source>
        <dbReference type="ARBA" id="ARBA00004186"/>
    </source>
</evidence>
<dbReference type="InterPro" id="IPR036250">
    <property type="entry name" value="AcylCo_DH-like_C"/>
</dbReference>
<name>A0A6A6ZH85_9PLEO</name>
<organism evidence="26 27">
    <name type="scientific">Ophiobolus disseminans</name>
    <dbReference type="NCBI Taxonomy" id="1469910"/>
    <lineage>
        <taxon>Eukaryota</taxon>
        <taxon>Fungi</taxon>
        <taxon>Dikarya</taxon>
        <taxon>Ascomycota</taxon>
        <taxon>Pezizomycotina</taxon>
        <taxon>Dothideomycetes</taxon>
        <taxon>Pleosporomycetidae</taxon>
        <taxon>Pleosporales</taxon>
        <taxon>Pleosporineae</taxon>
        <taxon>Phaeosphaeriaceae</taxon>
        <taxon>Ophiobolus</taxon>
    </lineage>
</organism>
<keyword evidence="14" id="KW-0159">Chromosome partition</keyword>
<dbReference type="Pfam" id="PF08657">
    <property type="entry name" value="DASH_Spc34"/>
    <property type="match status" value="1"/>
</dbReference>
<evidence type="ECO:0000313" key="27">
    <source>
        <dbReference type="Proteomes" id="UP000799424"/>
    </source>
</evidence>
<dbReference type="PANTHER" id="PTHR43884">
    <property type="entry name" value="ACYL-COA DEHYDROGENASE"/>
    <property type="match status" value="1"/>
</dbReference>
<feature type="compositionally biased region" description="Basic and acidic residues" evidence="23">
    <location>
        <begin position="170"/>
        <end position="192"/>
    </location>
</feature>
<evidence type="ECO:0000256" key="15">
    <source>
        <dbReference type="ARBA" id="ARBA00022838"/>
    </source>
</evidence>
<evidence type="ECO:0000313" key="26">
    <source>
        <dbReference type="EMBL" id="KAF2819674.1"/>
    </source>
</evidence>
<evidence type="ECO:0000256" key="23">
    <source>
        <dbReference type="SAM" id="MobiDB-lite"/>
    </source>
</evidence>
<dbReference type="GO" id="GO:0003995">
    <property type="term" value="F:acyl-CoA dehydrogenase activity"/>
    <property type="evidence" value="ECO:0007669"/>
    <property type="project" value="TreeGrafter"/>
</dbReference>
<sequence length="584" mass="63659">MTLLDAHLEQISLCAASIADLPYVATNRRNTTFNPNGAGSNISGGGANAVRAPRRNTAVAAVLGNDLVERIRKGGGGGAGSGLGYRTYDGTNKNEVDVESLLEGAEKLLGVYPIPGAQEKIAAMRQRHAQVTASIDYYEGRLAEQTTQLGRLNRNRDFMDDEDEVEEEPHEAPHLSEEDLRREEEEMRQLERKKRELEDRLRANAHAFTNTVLSTAPNLYSALSTQTSRFQSTLPIYQTAVKAGLIKGQIPVPLGGSSAGLIDAAIVVEEFHAAEPSTAVTILGTGLGLTPLILAGGEMLASFAHSEPNGTANWLEKGAPGLQTTAHRDDEKWVLNGEKCVVCREGRPNEPQDTESDPASHILILLVTHEDIANNDASAYQILSDPELGGHRSVNFPHSRFTNLRVPHTNLLAPPRQGAQVVEKTFGMSAAIVGAMCVGVMRHAFEAALAFCKNDPRGGTGPIIQHQSVSDRLIDIKMKIEAARALTWKAMSVLESKDETISWEQRLEIALEVKVWCSEQVVGVVEMCMGVVGMKSYAKDMPFTKLLEDAACLPLFDVGNVIRRRQLEKILQRDGYQPWPATYT</sequence>
<dbReference type="OrthoDB" id="10016597at2759"/>
<dbReference type="Pfam" id="PF02771">
    <property type="entry name" value="Acyl-CoA_dh_N"/>
    <property type="match status" value="1"/>
</dbReference>
<dbReference type="PANTHER" id="PTHR43884:SF12">
    <property type="entry name" value="ISOVALERYL-COA DEHYDROGENASE, MITOCHONDRIAL-RELATED"/>
    <property type="match status" value="1"/>
</dbReference>
<dbReference type="Gene3D" id="1.10.540.10">
    <property type="entry name" value="Acyl-CoA dehydrogenase/oxidase, N-terminal domain"/>
    <property type="match status" value="1"/>
</dbReference>
<feature type="domain" description="Acyl-CoA dehydrogenase/oxidase C-terminal" evidence="24">
    <location>
        <begin position="417"/>
        <end position="557"/>
    </location>
</feature>
<evidence type="ECO:0000256" key="17">
    <source>
        <dbReference type="ARBA" id="ARBA00023212"/>
    </source>
</evidence>
<reference evidence="26" key="1">
    <citation type="journal article" date="2020" name="Stud. Mycol.">
        <title>101 Dothideomycetes genomes: a test case for predicting lifestyles and emergence of pathogens.</title>
        <authorList>
            <person name="Haridas S."/>
            <person name="Albert R."/>
            <person name="Binder M."/>
            <person name="Bloem J."/>
            <person name="Labutti K."/>
            <person name="Salamov A."/>
            <person name="Andreopoulos B."/>
            <person name="Baker S."/>
            <person name="Barry K."/>
            <person name="Bills G."/>
            <person name="Bluhm B."/>
            <person name="Cannon C."/>
            <person name="Castanera R."/>
            <person name="Culley D."/>
            <person name="Daum C."/>
            <person name="Ezra D."/>
            <person name="Gonzalez J."/>
            <person name="Henrissat B."/>
            <person name="Kuo A."/>
            <person name="Liang C."/>
            <person name="Lipzen A."/>
            <person name="Lutzoni F."/>
            <person name="Magnuson J."/>
            <person name="Mondo S."/>
            <person name="Nolan M."/>
            <person name="Ohm R."/>
            <person name="Pangilinan J."/>
            <person name="Park H.-J."/>
            <person name="Ramirez L."/>
            <person name="Alfaro M."/>
            <person name="Sun H."/>
            <person name="Tritt A."/>
            <person name="Yoshinaga Y."/>
            <person name="Zwiers L.-H."/>
            <person name="Turgeon B."/>
            <person name="Goodwin S."/>
            <person name="Spatafora J."/>
            <person name="Crous P."/>
            <person name="Grigoriev I."/>
        </authorList>
    </citation>
    <scope>NUCLEOTIDE SEQUENCE</scope>
    <source>
        <strain evidence="26">CBS 113818</strain>
    </source>
</reference>
<comment type="similarity">
    <text evidence="5">Belongs to the DASH complex SPC34 family.</text>
</comment>
<evidence type="ECO:0000256" key="14">
    <source>
        <dbReference type="ARBA" id="ARBA00022829"/>
    </source>
</evidence>
<feature type="domain" description="Acyl-CoA dehydrogenase/oxidase N-terminal" evidence="25">
    <location>
        <begin position="198"/>
        <end position="297"/>
    </location>
</feature>
<dbReference type="InterPro" id="IPR013786">
    <property type="entry name" value="AcylCoA_DH/ox_N"/>
</dbReference>
<evidence type="ECO:0000256" key="16">
    <source>
        <dbReference type="ARBA" id="ARBA00023054"/>
    </source>
</evidence>
<evidence type="ECO:0000259" key="24">
    <source>
        <dbReference type="Pfam" id="PF00441"/>
    </source>
</evidence>
<evidence type="ECO:0000256" key="13">
    <source>
        <dbReference type="ARBA" id="ARBA00022827"/>
    </source>
</evidence>
<evidence type="ECO:0000259" key="25">
    <source>
        <dbReference type="Pfam" id="PF02771"/>
    </source>
</evidence>
<dbReference type="InterPro" id="IPR046373">
    <property type="entry name" value="Acyl-CoA_Oxase/DH_mid-dom_sf"/>
</dbReference>
<evidence type="ECO:0000256" key="7">
    <source>
        <dbReference type="ARBA" id="ARBA00022454"/>
    </source>
</evidence>
<dbReference type="CDD" id="cd00567">
    <property type="entry name" value="ACAD"/>
    <property type="match status" value="1"/>
</dbReference>
<keyword evidence="10" id="KW-0285">Flavoprotein</keyword>
<dbReference type="InterPro" id="IPR013966">
    <property type="entry name" value="Spc34"/>
</dbReference>
<dbReference type="GO" id="GO:0042729">
    <property type="term" value="C:DASH complex"/>
    <property type="evidence" value="ECO:0007669"/>
    <property type="project" value="InterPro"/>
</dbReference>
<dbReference type="GO" id="GO:0005876">
    <property type="term" value="C:spindle microtubule"/>
    <property type="evidence" value="ECO:0007669"/>
    <property type="project" value="InterPro"/>
</dbReference>
<dbReference type="GO" id="GO:0046359">
    <property type="term" value="P:butyrate catabolic process"/>
    <property type="evidence" value="ECO:0007669"/>
    <property type="project" value="TreeGrafter"/>
</dbReference>
<comment type="subcellular location">
    <subcellularLocation>
        <location evidence="4">Chromosome</location>
        <location evidence="4">Centromere</location>
        <location evidence="4">Kinetochore</location>
    </subcellularLocation>
    <subcellularLocation>
        <location evidence="3">Cytoplasm</location>
        <location evidence="3">Cytoskeleton</location>
        <location evidence="3">Spindle</location>
    </subcellularLocation>
    <subcellularLocation>
        <location evidence="2">Nucleus</location>
    </subcellularLocation>
</comment>
<evidence type="ECO:0000256" key="8">
    <source>
        <dbReference type="ARBA" id="ARBA00022490"/>
    </source>
</evidence>
<keyword evidence="16" id="KW-0175">Coiled coil</keyword>
<dbReference type="Gene3D" id="2.40.110.10">
    <property type="entry name" value="Butyryl-CoA Dehydrogenase, subunit A, domain 2"/>
    <property type="match status" value="1"/>
</dbReference>
<dbReference type="GO" id="GO:0008608">
    <property type="term" value="P:attachment of spindle microtubules to kinetochore"/>
    <property type="evidence" value="ECO:0007669"/>
    <property type="project" value="InterPro"/>
</dbReference>
<keyword evidence="18" id="KW-0539">Nucleus</keyword>
<evidence type="ECO:0000256" key="10">
    <source>
        <dbReference type="ARBA" id="ARBA00022630"/>
    </source>
</evidence>
<evidence type="ECO:0000256" key="20">
    <source>
        <dbReference type="ARBA" id="ARBA00023328"/>
    </source>
</evidence>
<gene>
    <name evidence="26" type="ORF">CC86DRAFT_398363</name>
</gene>
<dbReference type="GO" id="GO:0050660">
    <property type="term" value="F:flavin adenine dinucleotide binding"/>
    <property type="evidence" value="ECO:0007669"/>
    <property type="project" value="InterPro"/>
</dbReference>
<evidence type="ECO:0000256" key="9">
    <source>
        <dbReference type="ARBA" id="ARBA00022618"/>
    </source>
</evidence>
<feature type="region of interest" description="Disordered" evidence="23">
    <location>
        <begin position="161"/>
        <end position="192"/>
    </location>
</feature>
<keyword evidence="17" id="KW-0206">Cytoskeleton</keyword>
<keyword evidence="15" id="KW-0995">Kinetochore</keyword>
<evidence type="ECO:0000256" key="5">
    <source>
        <dbReference type="ARBA" id="ARBA00008491"/>
    </source>
</evidence>
<dbReference type="EMBL" id="MU006243">
    <property type="protein sequence ID" value="KAF2819674.1"/>
    <property type="molecule type" value="Genomic_DNA"/>
</dbReference>